<comment type="caution">
    <text evidence="8">The sequence shown here is derived from an EMBL/GenBank/DDBJ whole genome shotgun (WGS) entry which is preliminary data.</text>
</comment>
<evidence type="ECO:0000313" key="9">
    <source>
        <dbReference type="Proteomes" id="UP000813462"/>
    </source>
</evidence>
<keyword evidence="5" id="KW-1133">Transmembrane helix</keyword>
<dbReference type="PROSITE" id="PS50948">
    <property type="entry name" value="PAN"/>
    <property type="match status" value="1"/>
</dbReference>
<evidence type="ECO:0000259" key="7">
    <source>
        <dbReference type="PROSITE" id="PS50948"/>
    </source>
</evidence>
<evidence type="ECO:0000256" key="5">
    <source>
        <dbReference type="SAM" id="Phobius"/>
    </source>
</evidence>
<dbReference type="SMART" id="SM00108">
    <property type="entry name" value="B_lectin"/>
    <property type="match status" value="1"/>
</dbReference>
<dbReference type="EMBL" id="JAEACU010000012">
    <property type="protein sequence ID" value="KAH7512110.1"/>
    <property type="molecule type" value="Genomic_DNA"/>
</dbReference>
<name>A0A978UBG7_ZIZJJ</name>
<proteinExistence type="inferred from homology"/>
<gene>
    <name evidence="8" type="ORF">FEM48_Zijuj12G0055900</name>
</gene>
<feature type="transmembrane region" description="Helical" evidence="5">
    <location>
        <begin position="521"/>
        <end position="539"/>
    </location>
</feature>
<dbReference type="InterPro" id="IPR000988">
    <property type="entry name" value="Ribosomal_eL24-rel_N"/>
</dbReference>
<dbReference type="InterPro" id="IPR036426">
    <property type="entry name" value="Bulb-type_lectin_dom_sf"/>
</dbReference>
<keyword evidence="3" id="KW-1015">Disulfide bond</keyword>
<evidence type="ECO:0000256" key="2">
    <source>
        <dbReference type="ARBA" id="ARBA00022729"/>
    </source>
</evidence>
<sequence length="712" mass="80106">MATLKLSSIFFLSFPGLCMERCLNSVTGRFLTKFVLVSIILLYAPILSCSKSTNQQELLKGFKATVDTSVPSFQALLRDPTGNLSLGFLKTDRTYLSLAVLHLPSSEPIWVANPTRLTHWSDRTRLIFDGNLVISHPHGKVVWSTGTQGDRVVLLNSSNLQVQKLDGSVLWQSFDFPTNSIVENQNFTTNMTLVSSNGRYSMRLGNDFMGLYANFKQDFEQIYWRHKAMEARARIIEGQGPIYARINPDGYLGMYQTGNQPVDVQPFNNFQRPINGLVRIRLEPDGNLKGYYWDGSNWVLNYQAIDDPCELPSQCGLYGLCRAGEGCSCLDNQTEFHPGECSPPETGDLCGGVAKNNFRVQRRKGVEVPFKELMAYDTMSSLEECESFCERNCSCWGVVYNNATGFCYTVDYPIQTMVDVGDETKVGYFKVRKGADKGKKKVGLGLGIGVVGGALVILMVMIGFGSYRIWKRRRGVKRFLEEEGGVSPGPYRDLGSASFKSIEMCNSGASLSLAESNGADLLGYLLYLSFVQILDYYGLGPTKPNLNAPLEPLSQAQQIETSLVQLKTRIQPNLEFQSSDYPSQLVPSLVWANLRESSEMRLDKCWFCSSTLYPGHGTQFVRNDAKFPSPNILAVLLVGNYALVLTNMIFRFCRSKCHKNFKMKRNPRKDFAFEFERKHNRPERYDRNVTENTLKAIRKIDKVKSHEGDQAH</sequence>
<dbReference type="AlphaFoldDB" id="A0A978UBG7"/>
<dbReference type="GO" id="GO:0048544">
    <property type="term" value="P:recognition of pollen"/>
    <property type="evidence" value="ECO:0007669"/>
    <property type="project" value="InterPro"/>
</dbReference>
<dbReference type="InterPro" id="IPR003609">
    <property type="entry name" value="Pan_app"/>
</dbReference>
<dbReference type="PANTHER" id="PTHR32444">
    <property type="entry name" value="BULB-TYPE LECTIN DOMAIN-CONTAINING PROTEIN"/>
    <property type="match status" value="1"/>
</dbReference>
<evidence type="ECO:0000259" key="6">
    <source>
        <dbReference type="PROSITE" id="PS50927"/>
    </source>
</evidence>
<dbReference type="Pfam" id="PF00954">
    <property type="entry name" value="S_locus_glycop"/>
    <property type="match status" value="1"/>
</dbReference>
<evidence type="ECO:0000256" key="3">
    <source>
        <dbReference type="ARBA" id="ARBA00023157"/>
    </source>
</evidence>
<comment type="similarity">
    <text evidence="1">Belongs to the eukaryotic ribosomal protein eL24 family.</text>
</comment>
<dbReference type="Proteomes" id="UP000813462">
    <property type="component" value="Unassembled WGS sequence"/>
</dbReference>
<dbReference type="PANTHER" id="PTHR32444:SF108">
    <property type="entry name" value="OS02G0527900 PROTEIN"/>
    <property type="match status" value="1"/>
</dbReference>
<reference evidence="8" key="1">
    <citation type="journal article" date="2021" name="Front. Plant Sci.">
        <title>Chromosome-Scale Genome Assembly for Chinese Sour Jujube and Insights Into Its Genome Evolution and Domestication Signature.</title>
        <authorList>
            <person name="Shen L.-Y."/>
            <person name="Luo H."/>
            <person name="Wang X.-L."/>
            <person name="Wang X.-M."/>
            <person name="Qiu X.-J."/>
            <person name="Liu H."/>
            <person name="Zhou S.-S."/>
            <person name="Jia K.-H."/>
            <person name="Nie S."/>
            <person name="Bao Y.-T."/>
            <person name="Zhang R.-G."/>
            <person name="Yun Q.-Z."/>
            <person name="Chai Y.-H."/>
            <person name="Lu J.-Y."/>
            <person name="Li Y."/>
            <person name="Zhao S.-W."/>
            <person name="Mao J.-F."/>
            <person name="Jia S.-G."/>
            <person name="Mao Y.-M."/>
        </authorList>
    </citation>
    <scope>NUCLEOTIDE SEQUENCE</scope>
    <source>
        <strain evidence="8">AT0</strain>
        <tissue evidence="8">Leaf</tissue>
    </source>
</reference>
<dbReference type="Pfam" id="PF01453">
    <property type="entry name" value="B_lectin"/>
    <property type="match status" value="1"/>
</dbReference>
<feature type="domain" description="Bulb-type lectin" evidence="6">
    <location>
        <begin position="50"/>
        <end position="184"/>
    </location>
</feature>
<feature type="transmembrane region" description="Helical" evidence="5">
    <location>
        <begin position="632"/>
        <end position="653"/>
    </location>
</feature>
<dbReference type="InterPro" id="IPR001480">
    <property type="entry name" value="Bulb-type_lectin_dom"/>
</dbReference>
<evidence type="ECO:0000313" key="8">
    <source>
        <dbReference type="EMBL" id="KAH7512110.1"/>
    </source>
</evidence>
<dbReference type="Gene3D" id="2.30.170.20">
    <property type="entry name" value="Ribosomal protein L24e"/>
    <property type="match status" value="1"/>
</dbReference>
<dbReference type="Pfam" id="PF00024">
    <property type="entry name" value="PAN_1"/>
    <property type="match status" value="1"/>
</dbReference>
<dbReference type="InterPro" id="IPR038630">
    <property type="entry name" value="L24e/L24_sf"/>
</dbReference>
<dbReference type="PROSITE" id="PS50927">
    <property type="entry name" value="BULB_LECTIN"/>
    <property type="match status" value="1"/>
</dbReference>
<dbReference type="InterPro" id="IPR023442">
    <property type="entry name" value="Ribosomal_eL24_CS"/>
</dbReference>
<organism evidence="8 9">
    <name type="scientific">Ziziphus jujuba var. spinosa</name>
    <dbReference type="NCBI Taxonomy" id="714518"/>
    <lineage>
        <taxon>Eukaryota</taxon>
        <taxon>Viridiplantae</taxon>
        <taxon>Streptophyta</taxon>
        <taxon>Embryophyta</taxon>
        <taxon>Tracheophyta</taxon>
        <taxon>Spermatophyta</taxon>
        <taxon>Magnoliopsida</taxon>
        <taxon>eudicotyledons</taxon>
        <taxon>Gunneridae</taxon>
        <taxon>Pentapetalae</taxon>
        <taxon>rosids</taxon>
        <taxon>fabids</taxon>
        <taxon>Rosales</taxon>
        <taxon>Rhamnaceae</taxon>
        <taxon>Paliureae</taxon>
        <taxon>Ziziphus</taxon>
    </lineage>
</organism>
<accession>A0A978UBG7</accession>
<dbReference type="Gene3D" id="2.90.10.10">
    <property type="entry name" value="Bulb-type lectin domain"/>
    <property type="match status" value="2"/>
</dbReference>
<evidence type="ECO:0000256" key="4">
    <source>
        <dbReference type="ARBA" id="ARBA00023180"/>
    </source>
</evidence>
<dbReference type="SUPFAM" id="SSF51110">
    <property type="entry name" value="alpha-D-mannose-specific plant lectins"/>
    <property type="match status" value="1"/>
</dbReference>
<feature type="transmembrane region" description="Helical" evidence="5">
    <location>
        <begin position="442"/>
        <end position="470"/>
    </location>
</feature>
<keyword evidence="5" id="KW-0472">Membrane</keyword>
<feature type="domain" description="Apple" evidence="7">
    <location>
        <begin position="350"/>
        <end position="433"/>
    </location>
</feature>
<dbReference type="InterPro" id="IPR000858">
    <property type="entry name" value="S_locus_glycoprot_dom"/>
</dbReference>
<dbReference type="Pfam" id="PF01246">
    <property type="entry name" value="Ribosomal_L24e"/>
    <property type="match status" value="2"/>
</dbReference>
<evidence type="ECO:0000256" key="1">
    <source>
        <dbReference type="ARBA" id="ARBA00005647"/>
    </source>
</evidence>
<dbReference type="PROSITE" id="PS01073">
    <property type="entry name" value="RIBOSOMAL_L24E"/>
    <property type="match status" value="1"/>
</dbReference>
<keyword evidence="2" id="KW-0732">Signal</keyword>
<dbReference type="CDD" id="cd00472">
    <property type="entry name" value="Ribosomal_L24e_L24"/>
    <property type="match status" value="1"/>
</dbReference>
<protein>
    <submittedName>
        <fullName evidence="8">Uncharacterized protein</fullName>
    </submittedName>
</protein>
<keyword evidence="4" id="KW-0325">Glycoprotein</keyword>
<keyword evidence="5" id="KW-0812">Transmembrane</keyword>